<organism evidence="2 3">
    <name type="scientific">Phaeomoniella chlamydospora</name>
    <name type="common">Phaeoacremonium chlamydosporum</name>
    <dbReference type="NCBI Taxonomy" id="158046"/>
    <lineage>
        <taxon>Eukaryota</taxon>
        <taxon>Fungi</taxon>
        <taxon>Dikarya</taxon>
        <taxon>Ascomycota</taxon>
        <taxon>Pezizomycotina</taxon>
        <taxon>Eurotiomycetes</taxon>
        <taxon>Chaetothyriomycetidae</taxon>
        <taxon>Phaeomoniellales</taxon>
        <taxon>Phaeomoniellaceae</taxon>
        <taxon>Phaeomoniella</taxon>
    </lineage>
</organism>
<proteinExistence type="predicted"/>
<evidence type="ECO:0000313" key="2">
    <source>
        <dbReference type="EMBL" id="KKY20672.1"/>
    </source>
</evidence>
<sequence>MDPPPKPGSSRNKCDGNDLSQPDSRKTAQDIIEEASRRIRDAKLELQKEEFRKDIARRNGYTSWEKYLEFREPTLHEKFELVDREGRAALALAHGFDSWEEYKHGTDDVQKRRLAATPASNR</sequence>
<name>A0A0G2ECK9_PHACM</name>
<reference evidence="2 3" key="1">
    <citation type="submission" date="2015-05" db="EMBL/GenBank/DDBJ databases">
        <title>Distinctive expansion of gene families associated with plant cell wall degradation and secondary metabolism in the genomes of grapevine trunk pathogens.</title>
        <authorList>
            <person name="Lawrence D.P."/>
            <person name="Travadon R."/>
            <person name="Rolshausen P.E."/>
            <person name="Baumgartner K."/>
        </authorList>
    </citation>
    <scope>NUCLEOTIDE SEQUENCE [LARGE SCALE GENOMIC DNA]</scope>
    <source>
        <strain evidence="2">UCRPC4</strain>
    </source>
</reference>
<protein>
    <submittedName>
        <fullName evidence="2">Uncharacterized protein</fullName>
    </submittedName>
</protein>
<accession>A0A0G2ECK9</accession>
<dbReference type="Proteomes" id="UP000053317">
    <property type="component" value="Unassembled WGS sequence"/>
</dbReference>
<evidence type="ECO:0000256" key="1">
    <source>
        <dbReference type="SAM" id="MobiDB-lite"/>
    </source>
</evidence>
<keyword evidence="3" id="KW-1185">Reference proteome</keyword>
<reference evidence="2 3" key="2">
    <citation type="submission" date="2015-05" db="EMBL/GenBank/DDBJ databases">
        <authorList>
            <person name="Morales-Cruz A."/>
            <person name="Amrine K.C."/>
            <person name="Cantu D."/>
        </authorList>
    </citation>
    <scope>NUCLEOTIDE SEQUENCE [LARGE SCALE GENOMIC DNA]</scope>
    <source>
        <strain evidence="2">UCRPC4</strain>
    </source>
</reference>
<gene>
    <name evidence="2" type="ORF">UCRPC4_g04139</name>
</gene>
<dbReference type="AlphaFoldDB" id="A0A0G2ECK9"/>
<dbReference type="EMBL" id="LCWF01000095">
    <property type="protein sequence ID" value="KKY20672.1"/>
    <property type="molecule type" value="Genomic_DNA"/>
</dbReference>
<feature type="region of interest" description="Disordered" evidence="1">
    <location>
        <begin position="1"/>
        <end position="27"/>
    </location>
</feature>
<evidence type="ECO:0000313" key="3">
    <source>
        <dbReference type="Proteomes" id="UP000053317"/>
    </source>
</evidence>
<comment type="caution">
    <text evidence="2">The sequence shown here is derived from an EMBL/GenBank/DDBJ whole genome shotgun (WGS) entry which is preliminary data.</text>
</comment>